<feature type="chain" id="PRO_5009635459" evidence="1">
    <location>
        <begin position="24"/>
        <end position="153"/>
    </location>
</feature>
<comment type="caution">
    <text evidence="2">The sequence shown here is derived from an EMBL/GenBank/DDBJ whole genome shotgun (WGS) entry which is preliminary data.</text>
</comment>
<feature type="signal peptide" evidence="1">
    <location>
        <begin position="1"/>
        <end position="23"/>
    </location>
</feature>
<keyword evidence="1" id="KW-0732">Signal</keyword>
<accession>A0A1J5MZX6</accession>
<dbReference type="Proteomes" id="UP000181901">
    <property type="component" value="Unassembled WGS sequence"/>
</dbReference>
<dbReference type="EMBL" id="LKAQ01000004">
    <property type="protein sequence ID" value="OIQ51396.1"/>
    <property type="molecule type" value="Genomic_DNA"/>
</dbReference>
<name>A0A1J5MZX6_9BACT</name>
<gene>
    <name evidence="2" type="ORF">BerOc1_03349</name>
</gene>
<sequence length="153" mass="16087">MKKFVMALAVVSVVALVSANAMAWGMHGWQGNGYGMGYNATQVDQKAYQEFQDSTADLRAAIRADRAEMAAVMAGQNPDAKRVRALSESIDKNITAVQAKAKELGLPQYGAMGPGMGRGMGPGMGHGMRGGMGRGAMMGYGQGYGNGYNCPAW</sequence>
<reference evidence="2 3" key="1">
    <citation type="submission" date="2015-09" db="EMBL/GenBank/DDBJ databases">
        <title>Genome of Desulfovibrio dechloracetivorans BerOc1, a mercury methylating strain isolated from highly hydrocarbons and metals contaminated coastal sediments.</title>
        <authorList>
            <person name="Goni Urriza M."/>
            <person name="Gassie C."/>
            <person name="Bouchez O."/>
            <person name="Klopp C."/>
            <person name="Ranchou-Peyruse A."/>
            <person name="Remy G."/>
        </authorList>
    </citation>
    <scope>NUCLEOTIDE SEQUENCE [LARGE SCALE GENOMIC DNA]</scope>
    <source>
        <strain evidence="2 3">BerOc1</strain>
    </source>
</reference>
<evidence type="ECO:0000313" key="3">
    <source>
        <dbReference type="Proteomes" id="UP000181901"/>
    </source>
</evidence>
<dbReference type="RefSeq" id="WP_071546880.1">
    <property type="nucleotide sequence ID" value="NZ_LKAQ01000004.1"/>
</dbReference>
<protein>
    <submittedName>
        <fullName evidence="2">Zinc resistance protein</fullName>
    </submittedName>
</protein>
<dbReference type="Gene3D" id="1.20.120.1490">
    <property type="match status" value="1"/>
</dbReference>
<evidence type="ECO:0000256" key="1">
    <source>
        <dbReference type="SAM" id="SignalP"/>
    </source>
</evidence>
<keyword evidence="3" id="KW-1185">Reference proteome</keyword>
<proteinExistence type="predicted"/>
<evidence type="ECO:0000313" key="2">
    <source>
        <dbReference type="EMBL" id="OIQ51396.1"/>
    </source>
</evidence>
<organism evidence="2 3">
    <name type="scientific">Pseudodesulfovibrio hydrargyri</name>
    <dbReference type="NCBI Taxonomy" id="2125990"/>
    <lineage>
        <taxon>Bacteria</taxon>
        <taxon>Pseudomonadati</taxon>
        <taxon>Thermodesulfobacteriota</taxon>
        <taxon>Desulfovibrionia</taxon>
        <taxon>Desulfovibrionales</taxon>
        <taxon>Desulfovibrionaceae</taxon>
    </lineage>
</organism>
<dbReference type="AlphaFoldDB" id="A0A1J5MZX6"/>